<evidence type="ECO:0000256" key="1">
    <source>
        <dbReference type="ARBA" id="ARBA00004496"/>
    </source>
</evidence>
<reference evidence="19 20" key="1">
    <citation type="journal article" date="2008" name="BMC Genomics">
        <title>Complete genome of Phenylobacterium zucineum - a novel facultative intracellular bacterium isolated from human erythroleukemia cell line K562.</title>
        <authorList>
            <person name="Luo Y."/>
            <person name="Xu X."/>
            <person name="Ding Z."/>
            <person name="Liu Z."/>
            <person name="Zhang B."/>
            <person name="Yan Z."/>
            <person name="Sun J."/>
            <person name="Hu S."/>
            <person name="Hu X."/>
        </authorList>
    </citation>
    <scope>NUCLEOTIDE SEQUENCE [LARGE SCALE GENOMIC DNA]</scope>
    <source>
        <strain evidence="19 20">HLK1</strain>
    </source>
</reference>
<dbReference type="InterPro" id="IPR022880">
    <property type="entry name" value="DNApol_IV"/>
</dbReference>
<dbReference type="GO" id="GO:0005829">
    <property type="term" value="C:cytosol"/>
    <property type="evidence" value="ECO:0007669"/>
    <property type="project" value="TreeGrafter"/>
</dbReference>
<evidence type="ECO:0000256" key="12">
    <source>
        <dbReference type="ARBA" id="ARBA00022932"/>
    </source>
</evidence>
<keyword evidence="12 17" id="KW-0239">DNA-directed DNA polymerase</keyword>
<feature type="active site" evidence="17">
    <location>
        <position position="141"/>
    </location>
</feature>
<evidence type="ECO:0000256" key="5">
    <source>
        <dbReference type="ARBA" id="ARBA00022490"/>
    </source>
</evidence>
<dbReference type="SUPFAM" id="SSF100879">
    <property type="entry name" value="Lesion bypass DNA polymerase (Y-family), little finger domain"/>
    <property type="match status" value="1"/>
</dbReference>
<keyword evidence="4 17" id="KW-0515">Mutator protein</keyword>
<dbReference type="Gene3D" id="3.30.70.270">
    <property type="match status" value="1"/>
</dbReference>
<dbReference type="InterPro" id="IPR036775">
    <property type="entry name" value="DNA_pol_Y-fam_lit_finger_sf"/>
</dbReference>
<evidence type="ECO:0000256" key="17">
    <source>
        <dbReference type="HAMAP-Rule" id="MF_01113"/>
    </source>
</evidence>
<comment type="subunit">
    <text evidence="3 17">Monomer.</text>
</comment>
<dbReference type="InterPro" id="IPR001126">
    <property type="entry name" value="UmuC"/>
</dbReference>
<keyword evidence="6 17" id="KW-0808">Transferase</keyword>
<dbReference type="FunFam" id="3.40.1170.60:FF:000001">
    <property type="entry name" value="DNA polymerase IV"/>
    <property type="match status" value="1"/>
</dbReference>
<dbReference type="eggNOG" id="COG0389">
    <property type="taxonomic scope" value="Bacteria"/>
</dbReference>
<dbReference type="KEGG" id="pzu:PHZ_c1304"/>
<dbReference type="Gene3D" id="3.30.1490.100">
    <property type="entry name" value="DNA polymerase, Y-family, little finger domain"/>
    <property type="match status" value="1"/>
</dbReference>
<evidence type="ECO:0000313" key="20">
    <source>
        <dbReference type="Proteomes" id="UP000001868"/>
    </source>
</evidence>
<dbReference type="FunFam" id="3.30.1490.100:FF:000004">
    <property type="entry name" value="DNA polymerase IV"/>
    <property type="match status" value="1"/>
</dbReference>
<dbReference type="EC" id="2.7.7.7" evidence="17"/>
<dbReference type="GO" id="GO:0003887">
    <property type="term" value="F:DNA-directed DNA polymerase activity"/>
    <property type="evidence" value="ECO:0007669"/>
    <property type="project" value="UniProtKB-UniRule"/>
</dbReference>
<evidence type="ECO:0000259" key="18">
    <source>
        <dbReference type="PROSITE" id="PS50173"/>
    </source>
</evidence>
<name>B4R948_PHEZH</name>
<keyword evidence="8 17" id="KW-0235">DNA replication</keyword>
<dbReference type="GO" id="GO:0006261">
    <property type="term" value="P:DNA-templated DNA replication"/>
    <property type="evidence" value="ECO:0007669"/>
    <property type="project" value="UniProtKB-UniRule"/>
</dbReference>
<evidence type="ECO:0000256" key="8">
    <source>
        <dbReference type="ARBA" id="ARBA00022705"/>
    </source>
</evidence>
<dbReference type="HAMAP" id="MF_01113">
    <property type="entry name" value="DNApol_IV"/>
    <property type="match status" value="1"/>
</dbReference>
<keyword evidence="13 17" id="KW-0238">DNA-binding</keyword>
<evidence type="ECO:0000256" key="2">
    <source>
        <dbReference type="ARBA" id="ARBA00010945"/>
    </source>
</evidence>
<dbReference type="GO" id="GO:0042276">
    <property type="term" value="P:error-prone translesion synthesis"/>
    <property type="evidence" value="ECO:0007669"/>
    <property type="project" value="TreeGrafter"/>
</dbReference>
<keyword evidence="7 17" id="KW-0548">Nucleotidyltransferase</keyword>
<dbReference type="STRING" id="450851.PHZ_c1304"/>
<gene>
    <name evidence="19" type="primary">dinP</name>
    <name evidence="17" type="synonym">dinB</name>
    <name evidence="19" type="ordered locus">PHZ_c1304</name>
</gene>
<feature type="binding site" evidence="17">
    <location>
        <position position="140"/>
    </location>
    <ligand>
        <name>Mg(2+)</name>
        <dbReference type="ChEBI" id="CHEBI:18420"/>
    </ligand>
</feature>
<feature type="domain" description="UmuC" evidence="18">
    <location>
        <begin position="43"/>
        <end position="223"/>
    </location>
</feature>
<keyword evidence="10 17" id="KW-0227">DNA damage</keyword>
<dbReference type="PANTHER" id="PTHR11076:SF33">
    <property type="entry name" value="DNA POLYMERASE KAPPA"/>
    <property type="match status" value="1"/>
</dbReference>
<evidence type="ECO:0000256" key="15">
    <source>
        <dbReference type="ARBA" id="ARBA00025589"/>
    </source>
</evidence>
<dbReference type="NCBIfam" id="NF002751">
    <property type="entry name" value="PRK02794.1"/>
    <property type="match status" value="1"/>
</dbReference>
<organism evidence="19 20">
    <name type="scientific">Phenylobacterium zucineum (strain HLK1)</name>
    <dbReference type="NCBI Taxonomy" id="450851"/>
    <lineage>
        <taxon>Bacteria</taxon>
        <taxon>Pseudomonadati</taxon>
        <taxon>Pseudomonadota</taxon>
        <taxon>Alphaproteobacteria</taxon>
        <taxon>Caulobacterales</taxon>
        <taxon>Caulobacteraceae</taxon>
        <taxon>Phenylobacterium</taxon>
    </lineage>
</organism>
<dbReference type="NCBIfam" id="NF002677">
    <property type="entry name" value="PRK02406.1"/>
    <property type="match status" value="1"/>
</dbReference>
<dbReference type="InterPro" id="IPR050116">
    <property type="entry name" value="DNA_polymerase-Y"/>
</dbReference>
<dbReference type="GO" id="GO:0006281">
    <property type="term" value="P:DNA repair"/>
    <property type="evidence" value="ECO:0007669"/>
    <property type="project" value="UniProtKB-UniRule"/>
</dbReference>
<dbReference type="PANTHER" id="PTHR11076">
    <property type="entry name" value="DNA REPAIR POLYMERASE UMUC / TRANSFERASE FAMILY MEMBER"/>
    <property type="match status" value="1"/>
</dbReference>
<dbReference type="AlphaFoldDB" id="B4R948"/>
<dbReference type="InterPro" id="IPR043502">
    <property type="entry name" value="DNA/RNA_pol_sf"/>
</dbReference>
<dbReference type="GO" id="GO:0009432">
    <property type="term" value="P:SOS response"/>
    <property type="evidence" value="ECO:0007669"/>
    <property type="project" value="TreeGrafter"/>
</dbReference>
<dbReference type="Pfam" id="PF11799">
    <property type="entry name" value="IMS_C"/>
    <property type="match status" value="1"/>
</dbReference>
<comment type="cofactor">
    <cofactor evidence="17">
        <name>Mg(2+)</name>
        <dbReference type="ChEBI" id="CHEBI:18420"/>
    </cofactor>
    <text evidence="17">Binds 2 magnesium ions per subunit.</text>
</comment>
<comment type="subcellular location">
    <subcellularLocation>
        <location evidence="1 17">Cytoplasm</location>
    </subcellularLocation>
</comment>
<evidence type="ECO:0000313" key="19">
    <source>
        <dbReference type="EMBL" id="ACG77718.1"/>
    </source>
</evidence>
<dbReference type="SUPFAM" id="SSF56672">
    <property type="entry name" value="DNA/RNA polymerases"/>
    <property type="match status" value="1"/>
</dbReference>
<dbReference type="Proteomes" id="UP000001868">
    <property type="component" value="Chromosome"/>
</dbReference>
<protein>
    <recommendedName>
        <fullName evidence="17">DNA polymerase IV</fullName>
        <shortName evidence="17">Pol IV</shortName>
        <ecNumber evidence="17">2.7.7.7</ecNumber>
    </recommendedName>
</protein>
<evidence type="ECO:0000256" key="7">
    <source>
        <dbReference type="ARBA" id="ARBA00022695"/>
    </source>
</evidence>
<proteinExistence type="inferred from homology"/>
<sequence>MAVAAMKALCRDCLWTGEDQPRRCPACGSPRIVAHEELGALSIAHMDCDAFYASVEKRDRPELRDVPVIVGGGKRGVVTTCCYIARIKGVRSAMPMFKALKACPEAVVIKPDFTKYRAESRRILGLAGELTPLIQNLSLDEAWMDLSGTERLHGAPPAVTLARLQARIEAETGLTVSIGLAPNKFLAKIASDLDKPRGFSVIGGKSAQAFLAPKPVSILPGVGPAMAASLEKAGYRTVGDLARADAKALAERWGAHGLRLSQLAHGQDARTVNPNEARKGISAETTFNEDLSGLADLEDQLAPLCDKVARKARADGVAGRVVTLKLRTTDFRIVTRRRTLPVATQTAKTLFAVGRELLAKEATGRPWRLIGIGVADLVDAETATADFFAEAERRALAGEKTLDVLRARFGKDAVTSGRMLKAKALNEE</sequence>
<evidence type="ECO:0000256" key="6">
    <source>
        <dbReference type="ARBA" id="ARBA00022679"/>
    </source>
</evidence>
<dbReference type="GO" id="GO:0000287">
    <property type="term" value="F:magnesium ion binding"/>
    <property type="evidence" value="ECO:0007669"/>
    <property type="project" value="UniProtKB-UniRule"/>
</dbReference>
<evidence type="ECO:0000256" key="4">
    <source>
        <dbReference type="ARBA" id="ARBA00022457"/>
    </source>
</evidence>
<keyword evidence="9 17" id="KW-0479">Metal-binding</keyword>
<dbReference type="EMBL" id="CP000747">
    <property type="protein sequence ID" value="ACG77718.1"/>
    <property type="molecule type" value="Genomic_DNA"/>
</dbReference>
<dbReference type="Pfam" id="PF14520">
    <property type="entry name" value="HHH_5"/>
    <property type="match status" value="1"/>
</dbReference>
<dbReference type="HOGENOM" id="CLU_012348_1_0_5"/>
<dbReference type="InterPro" id="IPR017961">
    <property type="entry name" value="DNA_pol_Y-fam_little_finger"/>
</dbReference>
<evidence type="ECO:0000256" key="3">
    <source>
        <dbReference type="ARBA" id="ARBA00011245"/>
    </source>
</evidence>
<keyword evidence="5 17" id="KW-0963">Cytoplasm</keyword>
<dbReference type="Pfam" id="PF00817">
    <property type="entry name" value="IMS"/>
    <property type="match status" value="1"/>
</dbReference>
<feature type="binding site" evidence="17">
    <location>
        <position position="47"/>
    </location>
    <ligand>
        <name>Mg(2+)</name>
        <dbReference type="ChEBI" id="CHEBI:18420"/>
    </ligand>
</feature>
<evidence type="ECO:0000256" key="11">
    <source>
        <dbReference type="ARBA" id="ARBA00022842"/>
    </source>
</evidence>
<comment type="similarity">
    <text evidence="2 17">Belongs to the DNA polymerase type-Y family.</text>
</comment>
<keyword evidence="20" id="KW-1185">Reference proteome</keyword>
<keyword evidence="11 17" id="KW-0460">Magnesium</keyword>
<evidence type="ECO:0000256" key="16">
    <source>
        <dbReference type="ARBA" id="ARBA00049244"/>
    </source>
</evidence>
<evidence type="ECO:0000256" key="10">
    <source>
        <dbReference type="ARBA" id="ARBA00022763"/>
    </source>
</evidence>
<dbReference type="InterPro" id="IPR043128">
    <property type="entry name" value="Rev_trsase/Diguanyl_cyclase"/>
</dbReference>
<accession>B4R948</accession>
<dbReference type="GO" id="GO:0003684">
    <property type="term" value="F:damaged DNA binding"/>
    <property type="evidence" value="ECO:0007669"/>
    <property type="project" value="InterPro"/>
</dbReference>
<keyword evidence="14 17" id="KW-0234">DNA repair</keyword>
<evidence type="ECO:0000256" key="9">
    <source>
        <dbReference type="ARBA" id="ARBA00022723"/>
    </source>
</evidence>
<dbReference type="Gene3D" id="3.40.1170.60">
    <property type="match status" value="1"/>
</dbReference>
<dbReference type="CDD" id="cd03586">
    <property type="entry name" value="PolY_Pol_IV_kappa"/>
    <property type="match status" value="1"/>
</dbReference>
<comment type="catalytic activity">
    <reaction evidence="16 17">
        <text>DNA(n) + a 2'-deoxyribonucleoside 5'-triphosphate = DNA(n+1) + diphosphate</text>
        <dbReference type="Rhea" id="RHEA:22508"/>
        <dbReference type="Rhea" id="RHEA-COMP:17339"/>
        <dbReference type="Rhea" id="RHEA-COMP:17340"/>
        <dbReference type="ChEBI" id="CHEBI:33019"/>
        <dbReference type="ChEBI" id="CHEBI:61560"/>
        <dbReference type="ChEBI" id="CHEBI:173112"/>
        <dbReference type="EC" id="2.7.7.7"/>
    </reaction>
</comment>
<evidence type="ECO:0000256" key="13">
    <source>
        <dbReference type="ARBA" id="ARBA00023125"/>
    </source>
</evidence>
<evidence type="ECO:0000256" key="14">
    <source>
        <dbReference type="ARBA" id="ARBA00023204"/>
    </source>
</evidence>
<comment type="function">
    <text evidence="15 17">Poorly processive, error-prone DNA polymerase involved in untargeted mutagenesis. Copies undamaged DNA at stalled replication forks, which arise in vivo from mismatched or misaligned primer ends. These misaligned primers can be extended by PolIV. Exhibits no 3'-5' exonuclease (proofreading) activity. May be involved in translesional synthesis, in conjunction with the beta clamp from PolIII.</text>
</comment>
<dbReference type="Gene3D" id="1.10.150.20">
    <property type="entry name" value="5' to 3' exonuclease, C-terminal subdomain"/>
    <property type="match status" value="1"/>
</dbReference>
<feature type="site" description="Substrate discrimination" evidence="17">
    <location>
        <position position="52"/>
    </location>
</feature>
<dbReference type="PROSITE" id="PS50173">
    <property type="entry name" value="UMUC"/>
    <property type="match status" value="1"/>
</dbReference>